<keyword evidence="3 5" id="KW-1133">Transmembrane helix</keyword>
<name>A0A6J4IDY2_9BACT</name>
<evidence type="ECO:0000256" key="3">
    <source>
        <dbReference type="ARBA" id="ARBA00022989"/>
    </source>
</evidence>
<evidence type="ECO:0000256" key="2">
    <source>
        <dbReference type="ARBA" id="ARBA00022692"/>
    </source>
</evidence>
<evidence type="ECO:0000256" key="1">
    <source>
        <dbReference type="ARBA" id="ARBA00004141"/>
    </source>
</evidence>
<keyword evidence="5" id="KW-0813">Transport</keyword>
<dbReference type="PRINTS" id="PR01840">
    <property type="entry name" value="TATCFAMILY"/>
</dbReference>
<dbReference type="GO" id="GO:0009977">
    <property type="term" value="F:proton motive force dependent protein transmembrane transporter activity"/>
    <property type="evidence" value="ECO:0007669"/>
    <property type="project" value="TreeGrafter"/>
</dbReference>
<reference evidence="6" key="1">
    <citation type="submission" date="2020-02" db="EMBL/GenBank/DDBJ databases">
        <authorList>
            <person name="Meier V. D."/>
        </authorList>
    </citation>
    <scope>NUCLEOTIDE SEQUENCE</scope>
    <source>
        <strain evidence="6">AVDCRST_MAG42</strain>
    </source>
</reference>
<comment type="subcellular location">
    <subcellularLocation>
        <location evidence="5">Cell membrane</location>
        <topology evidence="5">Multi-pass membrane protein</topology>
    </subcellularLocation>
    <subcellularLocation>
        <location evidence="1">Membrane</location>
        <topology evidence="1">Multi-pass membrane protein</topology>
    </subcellularLocation>
</comment>
<comment type="similarity">
    <text evidence="5">Belongs to the TatC family.</text>
</comment>
<dbReference type="PANTHER" id="PTHR30371">
    <property type="entry name" value="SEC-INDEPENDENT PROTEIN TRANSLOCASE PROTEIN TATC"/>
    <property type="match status" value="1"/>
</dbReference>
<dbReference type="Pfam" id="PF00902">
    <property type="entry name" value="TatC"/>
    <property type="match status" value="1"/>
</dbReference>
<accession>A0A6J4IDY2</accession>
<keyword evidence="4 5" id="KW-0472">Membrane</keyword>
<dbReference type="PANTHER" id="PTHR30371:SF0">
    <property type="entry name" value="SEC-INDEPENDENT PROTEIN TRANSLOCASE PROTEIN TATC, CHLOROPLASTIC-RELATED"/>
    <property type="match status" value="1"/>
</dbReference>
<feature type="transmembrane region" description="Helical" evidence="5">
    <location>
        <begin position="208"/>
        <end position="224"/>
    </location>
</feature>
<evidence type="ECO:0000313" key="6">
    <source>
        <dbReference type="EMBL" id="CAA9247450.1"/>
    </source>
</evidence>
<gene>
    <name evidence="5" type="primary">tatC</name>
    <name evidence="6" type="ORF">AVDCRST_MAG42-2054</name>
</gene>
<dbReference type="NCBIfam" id="TIGR00945">
    <property type="entry name" value="tatC"/>
    <property type="match status" value="1"/>
</dbReference>
<comment type="function">
    <text evidence="5">Part of the twin-arginine translocation (Tat) system that transports large folded proteins containing a characteristic twin-arginine motif in their signal peptide across membranes.</text>
</comment>
<sequence length="261" mass="29774">MALRNFFKFREIPDSETAKPFIDHLEDLRWTVVKMAITLFAAMIVCFAFRTTLTHIMQRPLSLLDPKIRTLQSLGITDSFTISFSLAFYAGIVLSFPLLVYFIAEFVLPALTAVEKRLLLPAIGVSFALFLVGVFACYYLLLPKTIGFFFRDAESLGWVPNWTVREYYSFVTRFTIGFGLAFELPIVVLALVRFGLLTYDFMKNTRPYAVVLIFVLAAIITPTPDILTLMAMGFPMYLLYESCIWIAWLMQRKAARVSIDG</sequence>
<evidence type="ECO:0000256" key="5">
    <source>
        <dbReference type="HAMAP-Rule" id="MF_00902"/>
    </source>
</evidence>
<feature type="transmembrane region" description="Helical" evidence="5">
    <location>
        <begin position="36"/>
        <end position="57"/>
    </location>
</feature>
<evidence type="ECO:0000256" key="4">
    <source>
        <dbReference type="ARBA" id="ARBA00023136"/>
    </source>
</evidence>
<keyword evidence="5" id="KW-0811">Translocation</keyword>
<keyword evidence="5" id="KW-1003">Cell membrane</keyword>
<dbReference type="HAMAP" id="MF_00902">
    <property type="entry name" value="TatC"/>
    <property type="match status" value="1"/>
</dbReference>
<dbReference type="EMBL" id="CADCTA010000076">
    <property type="protein sequence ID" value="CAA9247450.1"/>
    <property type="molecule type" value="Genomic_DNA"/>
</dbReference>
<feature type="transmembrane region" description="Helical" evidence="5">
    <location>
        <begin position="118"/>
        <end position="141"/>
    </location>
</feature>
<organism evidence="6">
    <name type="scientific">uncultured Chthoniobacterales bacterium</name>
    <dbReference type="NCBI Taxonomy" id="1836801"/>
    <lineage>
        <taxon>Bacteria</taxon>
        <taxon>Pseudomonadati</taxon>
        <taxon>Verrucomicrobiota</taxon>
        <taxon>Spartobacteria</taxon>
        <taxon>Chthoniobacterales</taxon>
        <taxon>environmental samples</taxon>
    </lineage>
</organism>
<keyword evidence="5" id="KW-0653">Protein transport</keyword>
<comment type="subunit">
    <text evidence="5">Forms a complex with TatA.</text>
</comment>
<dbReference type="AlphaFoldDB" id="A0A6J4IDY2"/>
<protein>
    <recommendedName>
        <fullName evidence="5">Sec-independent protein translocase protein TatC</fullName>
    </recommendedName>
</protein>
<dbReference type="GO" id="GO:0033281">
    <property type="term" value="C:TAT protein transport complex"/>
    <property type="evidence" value="ECO:0007669"/>
    <property type="project" value="UniProtKB-UniRule"/>
</dbReference>
<dbReference type="GO" id="GO:0043953">
    <property type="term" value="P:protein transport by the Tat complex"/>
    <property type="evidence" value="ECO:0007669"/>
    <property type="project" value="UniProtKB-UniRule"/>
</dbReference>
<dbReference type="GO" id="GO:0065002">
    <property type="term" value="P:intracellular protein transmembrane transport"/>
    <property type="evidence" value="ECO:0007669"/>
    <property type="project" value="TreeGrafter"/>
</dbReference>
<dbReference type="InterPro" id="IPR002033">
    <property type="entry name" value="TatC"/>
</dbReference>
<keyword evidence="2 5" id="KW-0812">Transmembrane</keyword>
<proteinExistence type="inferred from homology"/>
<feature type="transmembrane region" description="Helical" evidence="5">
    <location>
        <begin position="86"/>
        <end position="111"/>
    </location>
</feature>
<feature type="transmembrane region" description="Helical" evidence="5">
    <location>
        <begin position="174"/>
        <end position="196"/>
    </location>
</feature>
<feature type="transmembrane region" description="Helical" evidence="5">
    <location>
        <begin position="230"/>
        <end position="250"/>
    </location>
</feature>